<dbReference type="Proteomes" id="UP000011744">
    <property type="component" value="Unassembled WGS sequence"/>
</dbReference>
<dbReference type="InterPro" id="IPR019888">
    <property type="entry name" value="Tscrpt_reg_AsnC-like"/>
</dbReference>
<evidence type="ECO:0000313" key="9">
    <source>
        <dbReference type="Proteomes" id="UP000011744"/>
    </source>
</evidence>
<dbReference type="STRING" id="1244869.H261_00095"/>
<feature type="domain" description="Siroheme decarboxylase NirL-like HTH" evidence="7">
    <location>
        <begin position="5"/>
        <end position="50"/>
    </location>
</feature>
<gene>
    <name evidence="8" type="ORF">H261_00095</name>
</gene>
<dbReference type="Pfam" id="PF17805">
    <property type="entry name" value="AsnC_trans_reg2"/>
    <property type="match status" value="1"/>
</dbReference>
<dbReference type="SUPFAM" id="SSF46785">
    <property type="entry name" value="Winged helix' DNA-binding domain"/>
    <property type="match status" value="1"/>
</dbReference>
<dbReference type="InterPro" id="IPR053953">
    <property type="entry name" value="NirdL-like_HTH"/>
</dbReference>
<evidence type="ECO:0000256" key="1">
    <source>
        <dbReference type="ARBA" id="ARBA00023239"/>
    </source>
</evidence>
<evidence type="ECO:0000256" key="4">
    <source>
        <dbReference type="ARBA" id="ARBA00023471"/>
    </source>
</evidence>
<comment type="similarity">
    <text evidence="3">Belongs to the Ahb/Nir family.</text>
</comment>
<dbReference type="Gene3D" id="3.30.70.3460">
    <property type="match status" value="1"/>
</dbReference>
<protein>
    <recommendedName>
        <fullName evidence="4">siroheme decarboxylase</fullName>
        <ecNumber evidence="4">4.1.1.111</ecNumber>
    </recommendedName>
</protein>
<evidence type="ECO:0000256" key="2">
    <source>
        <dbReference type="ARBA" id="ARBA00023444"/>
    </source>
</evidence>
<dbReference type="PATRIC" id="fig|1244869.3.peg.12"/>
<dbReference type="PROSITE" id="PS00519">
    <property type="entry name" value="HTH_ASNC_1"/>
    <property type="match status" value="1"/>
</dbReference>
<feature type="domain" description="Siroheme decarboxylase AsnC-like ligand binding" evidence="6">
    <location>
        <begin position="67"/>
        <end position="139"/>
    </location>
</feature>
<evidence type="ECO:0000313" key="8">
    <source>
        <dbReference type="EMBL" id="EME71932.1"/>
    </source>
</evidence>
<dbReference type="Pfam" id="PF22451">
    <property type="entry name" value="NirdL-like_HTH"/>
    <property type="match status" value="1"/>
</dbReference>
<dbReference type="PANTHER" id="PTHR43413:SF1">
    <property type="entry name" value="SIROHEME DECARBOXYLASE NIRL SUBUNIT"/>
    <property type="match status" value="1"/>
</dbReference>
<dbReference type="InterPro" id="IPR040523">
    <property type="entry name" value="AsnC_trans_reg2"/>
</dbReference>
<accession>M2ZWY7</accession>
<organism evidence="8 9">
    <name type="scientific">Paramagnetospirillum caucaseum</name>
    <dbReference type="NCBI Taxonomy" id="1244869"/>
    <lineage>
        <taxon>Bacteria</taxon>
        <taxon>Pseudomonadati</taxon>
        <taxon>Pseudomonadota</taxon>
        <taxon>Alphaproteobacteria</taxon>
        <taxon>Rhodospirillales</taxon>
        <taxon>Magnetospirillaceae</taxon>
        <taxon>Paramagnetospirillum</taxon>
    </lineage>
</organism>
<evidence type="ECO:0000256" key="3">
    <source>
        <dbReference type="ARBA" id="ARBA00023457"/>
    </source>
</evidence>
<comment type="caution">
    <text evidence="8">The sequence shown here is derived from an EMBL/GenBank/DDBJ whole genome shotgun (WGS) entry which is preliminary data.</text>
</comment>
<comment type="catalytic activity">
    <reaction evidence="5">
        <text>siroheme + 2 H(+) = 12,18-didecarboxysiroheme + 2 CO2</text>
        <dbReference type="Rhea" id="RHEA:19093"/>
        <dbReference type="ChEBI" id="CHEBI:15378"/>
        <dbReference type="ChEBI" id="CHEBI:16526"/>
        <dbReference type="ChEBI" id="CHEBI:60052"/>
        <dbReference type="ChEBI" id="CHEBI:140497"/>
        <dbReference type="EC" id="4.1.1.111"/>
    </reaction>
</comment>
<dbReference type="SMART" id="SM00344">
    <property type="entry name" value="HTH_ASNC"/>
    <property type="match status" value="1"/>
</dbReference>
<dbReference type="Gene3D" id="1.10.10.10">
    <property type="entry name" value="Winged helix-like DNA-binding domain superfamily/Winged helix DNA-binding domain"/>
    <property type="match status" value="1"/>
</dbReference>
<sequence>MDDIDRAIINSLQGGFPICDQPFGAIAEPLGLTGTQLMARIRKLKEDGIISRFGPMWHAERMGGELTLSAMKVPAERFDEVAELVNSYPEVAHNYAREHALNMWFVVATEKPGRKAEVLAEIEARTGVEVHDMPKIQEFYVGLRFEA</sequence>
<reference evidence="8 9" key="1">
    <citation type="journal article" date="2014" name="Genome Announc.">
        <title>Draft Genome Sequence of Magnetospirillum sp. Strain SO-1, a Freshwater Magnetotactic Bacterium Isolated from the Ol'khovka River, Russia.</title>
        <authorList>
            <person name="Grouzdev D.S."/>
            <person name="Dziuba M.V."/>
            <person name="Sukhacheva M.S."/>
            <person name="Mardanov A.V."/>
            <person name="Beletskiy A.V."/>
            <person name="Kuznetsov B.B."/>
            <person name="Skryabin K.G."/>
        </authorList>
    </citation>
    <scope>NUCLEOTIDE SEQUENCE [LARGE SCALE GENOMIC DNA]</scope>
    <source>
        <strain evidence="8 9">SO-1</strain>
    </source>
</reference>
<dbReference type="RefSeq" id="WP_008612958.1">
    <property type="nucleotide sequence ID" value="NZ_AONQ01000001.1"/>
</dbReference>
<dbReference type="OrthoDB" id="9806536at2"/>
<dbReference type="InterPro" id="IPR050684">
    <property type="entry name" value="HTH-Siroheme_Decarb"/>
</dbReference>
<dbReference type="GO" id="GO:0016829">
    <property type="term" value="F:lyase activity"/>
    <property type="evidence" value="ECO:0007669"/>
    <property type="project" value="UniProtKB-KW"/>
</dbReference>
<keyword evidence="1" id="KW-0456">Lyase</keyword>
<dbReference type="EMBL" id="AONQ01000001">
    <property type="protein sequence ID" value="EME71932.1"/>
    <property type="molecule type" value="Genomic_DNA"/>
</dbReference>
<name>M2ZWY7_9PROT</name>
<dbReference type="PANTHER" id="PTHR43413">
    <property type="entry name" value="TRANSCRIPTIONAL REGULATOR, ASNC FAMILY"/>
    <property type="match status" value="1"/>
</dbReference>
<proteinExistence type="inferred from homology"/>
<dbReference type="InterPro" id="IPR019885">
    <property type="entry name" value="Tscrpt_reg_HTH_AsnC-type_CS"/>
</dbReference>
<evidence type="ECO:0000256" key="5">
    <source>
        <dbReference type="ARBA" id="ARBA00048470"/>
    </source>
</evidence>
<evidence type="ECO:0000259" key="7">
    <source>
        <dbReference type="Pfam" id="PF22451"/>
    </source>
</evidence>
<evidence type="ECO:0000259" key="6">
    <source>
        <dbReference type="Pfam" id="PF17805"/>
    </source>
</evidence>
<comment type="pathway">
    <text evidence="2">Porphyrin-containing compound metabolism.</text>
</comment>
<dbReference type="eggNOG" id="COG1522">
    <property type="taxonomic scope" value="Bacteria"/>
</dbReference>
<keyword evidence="9" id="KW-1185">Reference proteome</keyword>
<dbReference type="AlphaFoldDB" id="M2ZWY7"/>
<dbReference type="InterPro" id="IPR036388">
    <property type="entry name" value="WH-like_DNA-bd_sf"/>
</dbReference>
<dbReference type="EC" id="4.1.1.111" evidence="4"/>
<dbReference type="InterPro" id="IPR036390">
    <property type="entry name" value="WH_DNA-bd_sf"/>
</dbReference>